<feature type="compositionally biased region" description="Low complexity" evidence="5">
    <location>
        <begin position="732"/>
        <end position="743"/>
    </location>
</feature>
<evidence type="ECO:0000256" key="2">
    <source>
        <dbReference type="ARBA" id="ARBA00022448"/>
    </source>
</evidence>
<dbReference type="PANTHER" id="PTHR40787:SF3">
    <property type="entry name" value="PROTEIN TRANSPORT PROTEIN SEC39"/>
    <property type="match status" value="1"/>
</dbReference>
<dbReference type="PANTHER" id="PTHR40787">
    <property type="entry name" value="SECRETED PROTEIN"/>
    <property type="match status" value="1"/>
</dbReference>
<name>A0ABR3T968_9PEZI</name>
<comment type="subcellular location">
    <subcellularLocation>
        <location evidence="1">Endoplasmic reticulum</location>
    </subcellularLocation>
</comment>
<evidence type="ECO:0000256" key="1">
    <source>
        <dbReference type="ARBA" id="ARBA00004240"/>
    </source>
</evidence>
<dbReference type="EMBL" id="JAJVDC020000008">
    <property type="protein sequence ID" value="KAL1636090.1"/>
    <property type="molecule type" value="Genomic_DNA"/>
</dbReference>
<reference evidence="7 8" key="1">
    <citation type="submission" date="2024-02" db="EMBL/GenBank/DDBJ databases">
        <title>De novo assembly and annotation of 12 fungi associated with fruit tree decline syndrome in Ontario, Canada.</title>
        <authorList>
            <person name="Sulman M."/>
            <person name="Ellouze W."/>
            <person name="Ilyukhin E."/>
        </authorList>
    </citation>
    <scope>NUCLEOTIDE SEQUENCE [LARGE SCALE GENOMIC DNA]</scope>
    <source>
        <strain evidence="7 8">M1-105</strain>
    </source>
</reference>
<organism evidence="7 8">
    <name type="scientific">Neofusicoccum ribis</name>
    <dbReference type="NCBI Taxonomy" id="45134"/>
    <lineage>
        <taxon>Eukaryota</taxon>
        <taxon>Fungi</taxon>
        <taxon>Dikarya</taxon>
        <taxon>Ascomycota</taxon>
        <taxon>Pezizomycotina</taxon>
        <taxon>Dothideomycetes</taxon>
        <taxon>Dothideomycetes incertae sedis</taxon>
        <taxon>Botryosphaeriales</taxon>
        <taxon>Botryosphaeriaceae</taxon>
        <taxon>Neofusicoccum</taxon>
    </lineage>
</organism>
<dbReference type="InterPro" id="IPR013244">
    <property type="entry name" value="Sec39_domain"/>
</dbReference>
<evidence type="ECO:0000313" key="7">
    <source>
        <dbReference type="EMBL" id="KAL1636090.1"/>
    </source>
</evidence>
<keyword evidence="4" id="KW-0653">Protein transport</keyword>
<feature type="region of interest" description="Disordered" evidence="5">
    <location>
        <begin position="722"/>
        <end position="747"/>
    </location>
</feature>
<feature type="compositionally biased region" description="Polar residues" evidence="5">
    <location>
        <begin position="722"/>
        <end position="731"/>
    </location>
</feature>
<evidence type="ECO:0000256" key="5">
    <source>
        <dbReference type="SAM" id="MobiDB-lite"/>
    </source>
</evidence>
<gene>
    <name evidence="7" type="ORF">SLS56_001442</name>
</gene>
<keyword evidence="3" id="KW-0256">Endoplasmic reticulum</keyword>
<dbReference type="Pfam" id="PF08314">
    <property type="entry name" value="Sec39"/>
    <property type="match status" value="1"/>
</dbReference>
<evidence type="ECO:0000256" key="3">
    <source>
        <dbReference type="ARBA" id="ARBA00022824"/>
    </source>
</evidence>
<dbReference type="InterPro" id="IPR032710">
    <property type="entry name" value="NTF2-like_dom_sf"/>
</dbReference>
<evidence type="ECO:0000313" key="8">
    <source>
        <dbReference type="Proteomes" id="UP001521116"/>
    </source>
</evidence>
<dbReference type="SUPFAM" id="SSF54427">
    <property type="entry name" value="NTF2-like"/>
    <property type="match status" value="1"/>
</dbReference>
<protein>
    <recommendedName>
        <fullName evidence="6">Sec39 domain-containing protein</fullName>
    </recommendedName>
</protein>
<dbReference type="Gene3D" id="3.10.450.50">
    <property type="match status" value="1"/>
</dbReference>
<sequence>MDNLKQLSPAHCVLLATHCAAQSNVDALRTLSLARSDAFDPDTLLRILLTFLPESADPSTYSTYAQEIASRLYLQQRAKLEVDAAPVKDLSDSQAQKRVRKLDLLPLAHSSCAHDDLDLLTLFLIHRAYRIDAETGLLALIPQLVDPFLDHSEYLRTWFISNVLPLLRLDFEYYPNDGSVTSLEKFGGLHGSQGVDVLVAKAETTKDNPPANGSNIARDIKGIVGPWMYGADQRKRRKVHDTARRRSSVGISAVEQAHQGEDVVPGAAQNHHDWEYVYAWMVRTAPQRFDLVSDAVEYWDGPGDVDLGGYEDPSRQDGLDEEVQARLEQRYAQAAFASVYSADSNTRETIEAAHSVLVRLASIMEFVPPPDLATSVEMLPKIEGHTSILHQTSSSILQPDTLLNPNHPLTIPTVETFSLLQIFVYSAYILADLGHPISLNNLAKFQFHSDEDGQLQMVNKVLKGLVSGSKNDEEMWAAARRKLIWLWNWGIDAGEQHAFNGPGVLGKIGRFLLEKVMLSAILEAGQFQLAVHLFLPDDGHRDHLQDPDIEECVLNQVMQYYDNASNGNVTRGGMKKALELMTAFQPWFSDSPAFLSTEALLAATHSISFYSLTLQHGVPFRPVNIRISEDPVSLIAKILDQNPRSYSKLDDLINIGQHLVAARTLERIGPMIEVSSREMEEQKELASRRVTGMAIEAALAEDDFETAYSFVVNRLYPSFDPTASSKNSAGQSSRESTSAGSASKRQKDDISWRAAFLAGRHRSPSGSLSSSHASVAGSPALRRLDQRMELLSQALLLAPSSAVPEVLTAWRRCEEEMTALLAQETEEEERFNDHADRRAPGAFPTQSTYIQPRREVGRGATEEAPMGLFDVARGAAAAFSKTAFPLRAGTSAAAGAATSAGQESGRSSLDASRNLEKVPKKQHNMSSHSYASEYPAGIDFDPAFRKFFEDFYAVSDTPDVHDKYADNFTDDATLIMASKTVKGRAEIIGLRNAMWEKVSSRLHSPLKIFPAGAKGADEVMLYGTVAYTFKDGKKGAVDWAARANLVKDGEKVKMRYYQVYLVSWSSFARQERLKQDMFADCVKDTAAMQAAK</sequence>
<dbReference type="Proteomes" id="UP001521116">
    <property type="component" value="Unassembled WGS sequence"/>
</dbReference>
<feature type="domain" description="Sec39" evidence="6">
    <location>
        <begin position="13"/>
        <end position="830"/>
    </location>
</feature>
<keyword evidence="2" id="KW-0813">Transport</keyword>
<evidence type="ECO:0000256" key="4">
    <source>
        <dbReference type="ARBA" id="ARBA00022927"/>
    </source>
</evidence>
<accession>A0ABR3T968</accession>
<proteinExistence type="predicted"/>
<keyword evidence="8" id="KW-1185">Reference proteome</keyword>
<evidence type="ECO:0000259" key="6">
    <source>
        <dbReference type="Pfam" id="PF08314"/>
    </source>
</evidence>
<comment type="caution">
    <text evidence="7">The sequence shown here is derived from an EMBL/GenBank/DDBJ whole genome shotgun (WGS) entry which is preliminary data.</text>
</comment>